<proteinExistence type="predicted"/>
<evidence type="ECO:0000259" key="1">
    <source>
        <dbReference type="PROSITE" id="PS51671"/>
    </source>
</evidence>
<dbReference type="InterPro" id="IPR002912">
    <property type="entry name" value="ACT_dom"/>
</dbReference>
<dbReference type="GO" id="GO:0004664">
    <property type="term" value="F:prephenate dehydratase activity"/>
    <property type="evidence" value="ECO:0007669"/>
    <property type="project" value="TreeGrafter"/>
</dbReference>
<organism evidence="2 3">
    <name type="scientific">Acer negundo</name>
    <name type="common">Box elder</name>
    <dbReference type="NCBI Taxonomy" id="4023"/>
    <lineage>
        <taxon>Eukaryota</taxon>
        <taxon>Viridiplantae</taxon>
        <taxon>Streptophyta</taxon>
        <taxon>Embryophyta</taxon>
        <taxon>Tracheophyta</taxon>
        <taxon>Spermatophyta</taxon>
        <taxon>Magnoliopsida</taxon>
        <taxon>eudicotyledons</taxon>
        <taxon>Gunneridae</taxon>
        <taxon>Pentapetalae</taxon>
        <taxon>rosids</taxon>
        <taxon>malvids</taxon>
        <taxon>Sapindales</taxon>
        <taxon>Sapindaceae</taxon>
        <taxon>Hippocastanoideae</taxon>
        <taxon>Acereae</taxon>
        <taxon>Acer</taxon>
    </lineage>
</organism>
<dbReference type="Gene3D" id="3.80.10.10">
    <property type="entry name" value="Ribonuclease Inhibitor"/>
    <property type="match status" value="1"/>
</dbReference>
<dbReference type="GO" id="GO:0047769">
    <property type="term" value="F:arogenate dehydratase activity"/>
    <property type="evidence" value="ECO:0007669"/>
    <property type="project" value="TreeGrafter"/>
</dbReference>
<protein>
    <recommendedName>
        <fullName evidence="1">ACT domain-containing protein</fullName>
    </recommendedName>
</protein>
<dbReference type="Gene3D" id="3.30.70.260">
    <property type="match status" value="1"/>
</dbReference>
<dbReference type="Pfam" id="PF01842">
    <property type="entry name" value="ACT"/>
    <property type="match status" value="1"/>
</dbReference>
<dbReference type="InterPro" id="IPR032675">
    <property type="entry name" value="LRR_dom_sf"/>
</dbReference>
<dbReference type="GO" id="GO:0009507">
    <property type="term" value="C:chloroplast"/>
    <property type="evidence" value="ECO:0007669"/>
    <property type="project" value="TreeGrafter"/>
</dbReference>
<accession>A0AAD5JGC7</accession>
<dbReference type="PANTHER" id="PTHR21022:SF20">
    <property type="entry name" value="AROGENATE DEHYDRATASE_PREPHENATE DEHYDRATASE 1, CHLOROPLASTIC"/>
    <property type="match status" value="1"/>
</dbReference>
<dbReference type="CDD" id="cd04905">
    <property type="entry name" value="ACT_CM-PDT"/>
    <property type="match status" value="1"/>
</dbReference>
<feature type="domain" description="ACT" evidence="1">
    <location>
        <begin position="69"/>
        <end position="149"/>
    </location>
</feature>
<dbReference type="GO" id="GO:0009094">
    <property type="term" value="P:L-phenylalanine biosynthetic process"/>
    <property type="evidence" value="ECO:0007669"/>
    <property type="project" value="TreeGrafter"/>
</dbReference>
<reference evidence="2 3" key="1">
    <citation type="journal article" date="2022" name="Plant J.">
        <title>Strategies of tolerance reflected in two North American maple genomes.</title>
        <authorList>
            <person name="McEvoy S.L."/>
            <person name="Sezen U.U."/>
            <person name="Trouern-Trend A."/>
            <person name="McMahon S.M."/>
            <person name="Schaberg P.G."/>
            <person name="Yang J."/>
            <person name="Wegrzyn J.L."/>
            <person name="Swenson N.G."/>
        </authorList>
    </citation>
    <scope>NUCLEOTIDE SEQUENCE [LARGE SCALE GENOMIC DNA]</scope>
    <source>
        <strain evidence="2">91603</strain>
    </source>
</reference>
<dbReference type="EMBL" id="JAJSOW010000002">
    <property type="protein sequence ID" value="KAI9199171.1"/>
    <property type="molecule type" value="Genomic_DNA"/>
</dbReference>
<dbReference type="SUPFAM" id="SSF52058">
    <property type="entry name" value="L domain-like"/>
    <property type="match status" value="1"/>
</dbReference>
<sequence>MRGIQKVSFRGADKLKMEDNLAANGAEANPPSRFSIVLCRQDDDDNITRFLILAIEPIIAGNDRPYKTSIVFTLEEGPGMLFKALAVFALRNINLTKIESHPQRKRPLRVVDDSNKGSANSLGEIHSSRECPKLKQLDLSRCENLISIPDLSYIPSAKIIGLESCSSLHEIHSSRECPKLKQLDLSRCENLISIPDLSYIPSAKIIGLESCSSLHEIHSSRECPKLKQLDLSINQDTEDTSGCNDTEETCEPDPKRICTEANQCS</sequence>
<evidence type="ECO:0000313" key="2">
    <source>
        <dbReference type="EMBL" id="KAI9199171.1"/>
    </source>
</evidence>
<gene>
    <name evidence="2" type="ORF">LWI28_028606</name>
</gene>
<keyword evidence="3" id="KW-1185">Reference proteome</keyword>
<dbReference type="PANTHER" id="PTHR21022">
    <property type="entry name" value="PREPHENATE DEHYDRATASE P PROTEIN"/>
    <property type="match status" value="1"/>
</dbReference>
<name>A0AAD5JGC7_ACENE</name>
<comment type="caution">
    <text evidence="2">The sequence shown here is derived from an EMBL/GenBank/DDBJ whole genome shotgun (WGS) entry which is preliminary data.</text>
</comment>
<dbReference type="AlphaFoldDB" id="A0AAD5JGC7"/>
<dbReference type="PROSITE" id="PS51671">
    <property type="entry name" value="ACT"/>
    <property type="match status" value="1"/>
</dbReference>
<dbReference type="Proteomes" id="UP001064489">
    <property type="component" value="Chromosome 13"/>
</dbReference>
<evidence type="ECO:0000313" key="3">
    <source>
        <dbReference type="Proteomes" id="UP001064489"/>
    </source>
</evidence>